<name>A0A1S2LGW4_9BACI</name>
<dbReference type="AlphaFoldDB" id="A0A1S2LGW4"/>
<evidence type="ECO:0000313" key="2">
    <source>
        <dbReference type="EMBL" id="OIJ11772.1"/>
    </source>
</evidence>
<keyword evidence="1" id="KW-1133">Transmembrane helix</keyword>
<protein>
    <submittedName>
        <fullName evidence="2">XapX domain protein</fullName>
    </submittedName>
</protein>
<dbReference type="InterPro" id="IPR009872">
    <property type="entry name" value="DUF1427"/>
</dbReference>
<keyword evidence="1" id="KW-0812">Transmembrane</keyword>
<gene>
    <name evidence="2" type="ORF">BKP37_15140</name>
</gene>
<dbReference type="InterPro" id="IPR020017">
    <property type="entry name" value="XapX_domain"/>
</dbReference>
<evidence type="ECO:0000313" key="3">
    <source>
        <dbReference type="Proteomes" id="UP000179524"/>
    </source>
</evidence>
<dbReference type="Proteomes" id="UP000179524">
    <property type="component" value="Unassembled WGS sequence"/>
</dbReference>
<reference evidence="2 3" key="1">
    <citation type="submission" date="2016-10" db="EMBL/GenBank/DDBJ databases">
        <title>Draft genome sequences of four alkaliphilic bacteria belonging to the Anaerobacillus genus.</title>
        <authorList>
            <person name="Bassil N.M."/>
            <person name="Lloyd J.R."/>
        </authorList>
    </citation>
    <scope>NUCLEOTIDE SEQUENCE [LARGE SCALE GENOMIC DNA]</scope>
    <source>
        <strain evidence="2 3">DSM 18345</strain>
    </source>
</reference>
<proteinExistence type="predicted"/>
<keyword evidence="1" id="KW-0472">Membrane</keyword>
<dbReference type="RefSeq" id="WP_071310451.1">
    <property type="nucleotide sequence ID" value="NZ_MLQR01000036.1"/>
</dbReference>
<feature type="transmembrane region" description="Helical" evidence="1">
    <location>
        <begin position="32"/>
        <end position="54"/>
    </location>
</feature>
<organism evidence="2 3">
    <name type="scientific">Anaerobacillus alkalilacustris</name>
    <dbReference type="NCBI Taxonomy" id="393763"/>
    <lineage>
        <taxon>Bacteria</taxon>
        <taxon>Bacillati</taxon>
        <taxon>Bacillota</taxon>
        <taxon>Bacilli</taxon>
        <taxon>Bacillales</taxon>
        <taxon>Bacillaceae</taxon>
        <taxon>Anaerobacillus</taxon>
    </lineage>
</organism>
<keyword evidence="3" id="KW-1185">Reference proteome</keyword>
<dbReference type="EMBL" id="MLQR01000036">
    <property type="protein sequence ID" value="OIJ11772.1"/>
    <property type="molecule type" value="Genomic_DNA"/>
</dbReference>
<accession>A0A1S2LGW4</accession>
<dbReference type="NCBIfam" id="TIGR03510">
    <property type="entry name" value="XapX"/>
    <property type="match status" value="1"/>
</dbReference>
<evidence type="ECO:0000256" key="1">
    <source>
        <dbReference type="SAM" id="Phobius"/>
    </source>
</evidence>
<comment type="caution">
    <text evidence="2">The sequence shown here is derived from an EMBL/GenBank/DDBJ whole genome shotgun (WGS) entry which is preliminary data.</text>
</comment>
<sequence length="55" mass="5789">MKEILLSLLAGIIIGIVFKSLRLPLPAPPVLAGIMGIIGIFLGGLIFTQALKLFS</sequence>
<dbReference type="Pfam" id="PF07235">
    <property type="entry name" value="DUF1427"/>
    <property type="match status" value="1"/>
</dbReference>